<evidence type="ECO:0000256" key="7">
    <source>
        <dbReference type="SAM" id="Phobius"/>
    </source>
</evidence>
<accession>A0A6A6IIR0</accession>
<dbReference type="OrthoDB" id="192832at2759"/>
<dbReference type="InterPro" id="IPR000757">
    <property type="entry name" value="Beta-glucanase-like"/>
</dbReference>
<comment type="catalytic activity">
    <reaction evidence="1">
        <text>Endohydrolysis of (1-&gt;3)- or (1-&gt;4)-linkages in beta-D-glucans when the glucose residue whose reducing group is involved in the linkage to be hydrolyzed is itself substituted at C-3.</text>
        <dbReference type="EC" id="3.2.1.6"/>
    </reaction>
</comment>
<feature type="compositionally biased region" description="Low complexity" evidence="6">
    <location>
        <begin position="11"/>
        <end position="24"/>
    </location>
</feature>
<evidence type="ECO:0000256" key="3">
    <source>
        <dbReference type="ARBA" id="ARBA00012599"/>
    </source>
</evidence>
<keyword evidence="7" id="KW-0812">Transmembrane</keyword>
<dbReference type="RefSeq" id="XP_033685113.1">
    <property type="nucleotide sequence ID" value="XM_033825787.1"/>
</dbReference>
<keyword evidence="7" id="KW-1133">Transmembrane helix</keyword>
<evidence type="ECO:0000313" key="9">
    <source>
        <dbReference type="EMBL" id="KAF2250109.1"/>
    </source>
</evidence>
<feature type="domain" description="GH16" evidence="8">
    <location>
        <begin position="76"/>
        <end position="373"/>
    </location>
</feature>
<name>A0A6A6IIR0_9PLEO</name>
<dbReference type="GO" id="GO:0052861">
    <property type="term" value="F:endo-1,3(4)-beta-glucanase activity"/>
    <property type="evidence" value="ECO:0007669"/>
    <property type="project" value="UniProtKB-EC"/>
</dbReference>
<evidence type="ECO:0000256" key="2">
    <source>
        <dbReference type="ARBA" id="ARBA00006865"/>
    </source>
</evidence>
<dbReference type="PROSITE" id="PS51762">
    <property type="entry name" value="GH16_2"/>
    <property type="match status" value="1"/>
</dbReference>
<dbReference type="InterPro" id="IPR050546">
    <property type="entry name" value="Glycosyl_Hydrlase_16"/>
</dbReference>
<feature type="region of interest" description="Disordered" evidence="6">
    <location>
        <begin position="1"/>
        <end position="33"/>
    </location>
</feature>
<dbReference type="EC" id="3.2.1.6" evidence="3"/>
<dbReference type="Proteomes" id="UP000800094">
    <property type="component" value="Unassembled WGS sequence"/>
</dbReference>
<dbReference type="Gene3D" id="2.60.120.200">
    <property type="match status" value="1"/>
</dbReference>
<dbReference type="Pfam" id="PF26113">
    <property type="entry name" value="GH16_XgeA"/>
    <property type="match status" value="1"/>
</dbReference>
<dbReference type="InterPro" id="IPR013320">
    <property type="entry name" value="ConA-like_dom_sf"/>
</dbReference>
<dbReference type="GeneID" id="54579117"/>
<dbReference type="GO" id="GO:0009251">
    <property type="term" value="P:glucan catabolic process"/>
    <property type="evidence" value="ECO:0007669"/>
    <property type="project" value="TreeGrafter"/>
</dbReference>
<feature type="transmembrane region" description="Helical" evidence="7">
    <location>
        <begin position="48"/>
        <end position="70"/>
    </location>
</feature>
<evidence type="ECO:0000256" key="1">
    <source>
        <dbReference type="ARBA" id="ARBA00000124"/>
    </source>
</evidence>
<evidence type="ECO:0000256" key="4">
    <source>
        <dbReference type="ARBA" id="ARBA00022801"/>
    </source>
</evidence>
<dbReference type="PANTHER" id="PTHR10963">
    <property type="entry name" value="GLYCOSYL HYDROLASE-RELATED"/>
    <property type="match status" value="1"/>
</dbReference>
<dbReference type="EMBL" id="ML987194">
    <property type="protein sequence ID" value="KAF2250109.1"/>
    <property type="molecule type" value="Genomic_DNA"/>
</dbReference>
<gene>
    <name evidence="9" type="ORF">BU26DRAFT_482929</name>
</gene>
<dbReference type="AlphaFoldDB" id="A0A6A6IIR0"/>
<sequence length="388" mass="41846">MSSSYPPEKQSISSTSRAIPSSSALPARHDTAQRTSTLNPKCWTRRTWLIVGTVTVLVITAAVAGGVLGARANAYPNYSKIDYTLRDTYAGATFFDNFDYFTGYDPTHGFVHYVDAAGSAAQNLTSTSNTTEADSLASSGTTAVLRVDTSDQNATTGRRSVRITSKQTYSSGLFIFDVLHSPFGCATWPSLWLSDPSSWPAHGEIDVMEAVNVGDTGNQMTLHTTSGCKIGKNRRRKQTGEALSYDCYNGTNSNEGCGVQGPADSYGELFNANGGGVYAMELRDEGIRIWMFGRDGIPQDVEDKAPDPSTWGTALADFPNLECDIGSHFKNMSIIANIDLCGDWAGQQSVFGENALCTGTCSDWVASQASSFDEAYWEFGGFWVYEGA</sequence>
<dbReference type="PANTHER" id="PTHR10963:SF42">
    <property type="entry name" value="PUTATIVE (AFU_ORTHOLOGUE AFUA_5G02280)-RELATED"/>
    <property type="match status" value="1"/>
</dbReference>
<keyword evidence="4 9" id="KW-0378">Hydrolase</keyword>
<dbReference type="FunFam" id="2.60.120.200:FF:000114">
    <property type="entry name" value="Probable endo-1,3(4)-beta-glucanase NFIA_089530"/>
    <property type="match status" value="1"/>
</dbReference>
<keyword evidence="5" id="KW-0326">Glycosidase</keyword>
<comment type="similarity">
    <text evidence="2">Belongs to the glycosyl hydrolase 16 family.</text>
</comment>
<evidence type="ECO:0000313" key="10">
    <source>
        <dbReference type="Proteomes" id="UP000800094"/>
    </source>
</evidence>
<proteinExistence type="inferred from homology"/>
<evidence type="ECO:0000256" key="5">
    <source>
        <dbReference type="ARBA" id="ARBA00023295"/>
    </source>
</evidence>
<dbReference type="SUPFAM" id="SSF49899">
    <property type="entry name" value="Concanavalin A-like lectins/glucanases"/>
    <property type="match status" value="1"/>
</dbReference>
<keyword evidence="10" id="KW-1185">Reference proteome</keyword>
<evidence type="ECO:0000259" key="8">
    <source>
        <dbReference type="PROSITE" id="PS51762"/>
    </source>
</evidence>
<protein>
    <recommendedName>
        <fullName evidence="3">endo-1,3(4)-beta-glucanase</fullName>
        <ecNumber evidence="3">3.2.1.6</ecNumber>
    </recommendedName>
</protein>
<evidence type="ECO:0000256" key="6">
    <source>
        <dbReference type="SAM" id="MobiDB-lite"/>
    </source>
</evidence>
<reference evidence="9" key="1">
    <citation type="journal article" date="2020" name="Stud. Mycol.">
        <title>101 Dothideomycetes genomes: a test case for predicting lifestyles and emergence of pathogens.</title>
        <authorList>
            <person name="Haridas S."/>
            <person name="Albert R."/>
            <person name="Binder M."/>
            <person name="Bloem J."/>
            <person name="Labutti K."/>
            <person name="Salamov A."/>
            <person name="Andreopoulos B."/>
            <person name="Baker S."/>
            <person name="Barry K."/>
            <person name="Bills G."/>
            <person name="Bluhm B."/>
            <person name="Cannon C."/>
            <person name="Castanera R."/>
            <person name="Culley D."/>
            <person name="Daum C."/>
            <person name="Ezra D."/>
            <person name="Gonzalez J."/>
            <person name="Henrissat B."/>
            <person name="Kuo A."/>
            <person name="Liang C."/>
            <person name="Lipzen A."/>
            <person name="Lutzoni F."/>
            <person name="Magnuson J."/>
            <person name="Mondo S."/>
            <person name="Nolan M."/>
            <person name="Ohm R."/>
            <person name="Pangilinan J."/>
            <person name="Park H.-J."/>
            <person name="Ramirez L."/>
            <person name="Alfaro M."/>
            <person name="Sun H."/>
            <person name="Tritt A."/>
            <person name="Yoshinaga Y."/>
            <person name="Zwiers L.-H."/>
            <person name="Turgeon B."/>
            <person name="Goodwin S."/>
            <person name="Spatafora J."/>
            <person name="Crous P."/>
            <person name="Grigoriev I."/>
        </authorList>
    </citation>
    <scope>NUCLEOTIDE SEQUENCE</scope>
    <source>
        <strain evidence="9">CBS 122368</strain>
    </source>
</reference>
<organism evidence="9 10">
    <name type="scientific">Trematosphaeria pertusa</name>
    <dbReference type="NCBI Taxonomy" id="390896"/>
    <lineage>
        <taxon>Eukaryota</taxon>
        <taxon>Fungi</taxon>
        <taxon>Dikarya</taxon>
        <taxon>Ascomycota</taxon>
        <taxon>Pezizomycotina</taxon>
        <taxon>Dothideomycetes</taxon>
        <taxon>Pleosporomycetidae</taxon>
        <taxon>Pleosporales</taxon>
        <taxon>Massarineae</taxon>
        <taxon>Trematosphaeriaceae</taxon>
        <taxon>Trematosphaeria</taxon>
    </lineage>
</organism>
<dbReference type="CDD" id="cd02181">
    <property type="entry name" value="GH16_fungal_Lam16A_glucanase"/>
    <property type="match status" value="1"/>
</dbReference>
<keyword evidence="7" id="KW-0472">Membrane</keyword>